<name>A0A3N4MSJ3_9NEIS</name>
<accession>A0A3N4MSJ3</accession>
<evidence type="ECO:0000313" key="2">
    <source>
        <dbReference type="EMBL" id="RPD86208.1"/>
    </source>
</evidence>
<evidence type="ECO:0000313" key="3">
    <source>
        <dbReference type="Proteomes" id="UP000272412"/>
    </source>
</evidence>
<dbReference type="Gene3D" id="3.30.160.160">
    <property type="entry name" value="YegP-like"/>
    <property type="match status" value="1"/>
</dbReference>
<dbReference type="OrthoDB" id="9802792at2"/>
<dbReference type="Pfam" id="PF07411">
    <property type="entry name" value="DUF1508"/>
    <property type="match status" value="1"/>
</dbReference>
<comment type="caution">
    <text evidence="2">The sequence shown here is derived from an EMBL/GenBank/DDBJ whole genome shotgun (WGS) entry which is preliminary data.</text>
</comment>
<reference evidence="2 3" key="1">
    <citation type="submission" date="2018-11" db="EMBL/GenBank/DDBJ databases">
        <title>Neisseria weixii sp. nov. isolated from the rectal contents of plateau pika (Ochotona cruzoniae).</title>
        <authorList>
            <person name="Zhang G."/>
        </authorList>
    </citation>
    <scope>NUCLEOTIDE SEQUENCE [LARGE SCALE GENOMIC DNA]</scope>
    <source>
        <strain evidence="2 3">10009</strain>
    </source>
</reference>
<gene>
    <name evidence="2" type="ORF">EGK74_08150</name>
</gene>
<sequence>MYFEIYKDVAGQFRWRLRTANHEIIAQGEGYTSKQNCQNAINLVKGTNSFTSVKDLTLI</sequence>
<dbReference type="EMBL" id="RPFL01000020">
    <property type="protein sequence ID" value="RPD86208.1"/>
    <property type="molecule type" value="Genomic_DNA"/>
</dbReference>
<dbReference type="InterPro" id="IPR036913">
    <property type="entry name" value="YegP-like_sf"/>
</dbReference>
<dbReference type="AlphaFoldDB" id="A0A3N4MSJ3"/>
<proteinExistence type="predicted"/>
<protein>
    <submittedName>
        <fullName evidence="2">DUF1508 domain-containing protein</fullName>
    </submittedName>
</protein>
<dbReference type="InterPro" id="IPR010879">
    <property type="entry name" value="DUF1508"/>
</dbReference>
<dbReference type="Proteomes" id="UP000272412">
    <property type="component" value="Unassembled WGS sequence"/>
</dbReference>
<organism evidence="2 3">
    <name type="scientific">Neisseria weixii</name>
    <dbReference type="NCBI Taxonomy" id="1853276"/>
    <lineage>
        <taxon>Bacteria</taxon>
        <taxon>Pseudomonadati</taxon>
        <taxon>Pseudomonadota</taxon>
        <taxon>Betaproteobacteria</taxon>
        <taxon>Neisseriales</taxon>
        <taxon>Neisseriaceae</taxon>
        <taxon>Neisseria</taxon>
    </lineage>
</organism>
<dbReference type="RefSeq" id="WP_123804358.1">
    <property type="nucleotide sequence ID" value="NZ_JBHSPY010000018.1"/>
</dbReference>
<feature type="domain" description="DUF1508" evidence="1">
    <location>
        <begin position="8"/>
        <end position="47"/>
    </location>
</feature>
<evidence type="ECO:0000259" key="1">
    <source>
        <dbReference type="Pfam" id="PF07411"/>
    </source>
</evidence>
<dbReference type="SUPFAM" id="SSF160113">
    <property type="entry name" value="YegP-like"/>
    <property type="match status" value="1"/>
</dbReference>
<keyword evidence="3" id="KW-1185">Reference proteome</keyword>